<dbReference type="PROSITE" id="PS51819">
    <property type="entry name" value="VOC"/>
    <property type="match status" value="1"/>
</dbReference>
<organism evidence="2 3">
    <name type="scientific">Brevundimonas naejangsanensis</name>
    <dbReference type="NCBI Taxonomy" id="588932"/>
    <lineage>
        <taxon>Bacteria</taxon>
        <taxon>Pseudomonadati</taxon>
        <taxon>Pseudomonadota</taxon>
        <taxon>Alphaproteobacteria</taxon>
        <taxon>Caulobacterales</taxon>
        <taxon>Caulobacteraceae</taxon>
        <taxon>Brevundimonas</taxon>
    </lineage>
</organism>
<dbReference type="RefSeq" id="WP_025978567.1">
    <property type="nucleotide sequence ID" value="NZ_CP015614.1"/>
</dbReference>
<dbReference type="Pfam" id="PF00903">
    <property type="entry name" value="Glyoxalase"/>
    <property type="match status" value="1"/>
</dbReference>
<dbReference type="PANTHER" id="PTHR36503">
    <property type="entry name" value="BLR2520 PROTEIN"/>
    <property type="match status" value="1"/>
</dbReference>
<sequence length="147" mass="15883">MPKLIFINLPVADLARSVAFYEAVGAKKNPMFSDETAACMVFSDTIHAMLLTHEKWATFTDRAIPDAHKTAQVLLCLSEDSREAVDAVVDRAAKAGGQADPSAKQDYGFMYGRSYADPDGHIWEIMWMDPEAAAQGPEGFAAQVGGG</sequence>
<dbReference type="KEGG" id="bne:DA69_09925"/>
<name>A0A172Y745_9CAUL</name>
<evidence type="ECO:0000313" key="2">
    <source>
        <dbReference type="EMBL" id="ANF55039.1"/>
    </source>
</evidence>
<accession>A0A172Y745</accession>
<evidence type="ECO:0000313" key="3">
    <source>
        <dbReference type="Proteomes" id="UP000077603"/>
    </source>
</evidence>
<dbReference type="Proteomes" id="UP000077603">
    <property type="component" value="Chromosome"/>
</dbReference>
<proteinExistence type="predicted"/>
<dbReference type="SUPFAM" id="SSF54593">
    <property type="entry name" value="Glyoxalase/Bleomycin resistance protein/Dihydroxybiphenyl dioxygenase"/>
    <property type="match status" value="1"/>
</dbReference>
<dbReference type="STRING" id="588932.DA69_09925"/>
<dbReference type="CDD" id="cd09012">
    <property type="entry name" value="VOC_like"/>
    <property type="match status" value="1"/>
</dbReference>
<dbReference type="OrthoDB" id="9798430at2"/>
<dbReference type="InterPro" id="IPR029068">
    <property type="entry name" value="Glyas_Bleomycin-R_OHBP_Dase"/>
</dbReference>
<keyword evidence="3" id="KW-1185">Reference proteome</keyword>
<keyword evidence="2" id="KW-0456">Lyase</keyword>
<dbReference type="InterPro" id="IPR004360">
    <property type="entry name" value="Glyas_Fos-R_dOase_dom"/>
</dbReference>
<evidence type="ECO:0000259" key="1">
    <source>
        <dbReference type="PROSITE" id="PS51819"/>
    </source>
</evidence>
<gene>
    <name evidence="2" type="ORF">DA69_09925</name>
</gene>
<protein>
    <submittedName>
        <fullName evidence="2">Lactoylglutathione lyase</fullName>
    </submittedName>
</protein>
<dbReference type="eggNOG" id="COG3607">
    <property type="taxonomic scope" value="Bacteria"/>
</dbReference>
<dbReference type="EMBL" id="CP015614">
    <property type="protein sequence ID" value="ANF55039.1"/>
    <property type="molecule type" value="Genomic_DNA"/>
</dbReference>
<dbReference type="PANTHER" id="PTHR36503:SF2">
    <property type="entry name" value="BLR2408 PROTEIN"/>
    <property type="match status" value="1"/>
</dbReference>
<dbReference type="Gene3D" id="3.10.180.10">
    <property type="entry name" value="2,3-Dihydroxybiphenyl 1,2-Dioxygenase, domain 1"/>
    <property type="match status" value="1"/>
</dbReference>
<dbReference type="GO" id="GO:0016829">
    <property type="term" value="F:lyase activity"/>
    <property type="evidence" value="ECO:0007669"/>
    <property type="project" value="UniProtKB-KW"/>
</dbReference>
<reference evidence="2 3" key="1">
    <citation type="journal article" date="2014" name="Genome Announc.">
        <title>Genome Sequence of a Promising Hydrogen-Producing Facultative Anaerobic Bacterium, Brevundimonas naejangsanensis Strain B1.</title>
        <authorList>
            <person name="Su H."/>
            <person name="Zhang T."/>
            <person name="Bao M."/>
            <person name="Jiang Y."/>
            <person name="Wang Y."/>
            <person name="Tan T."/>
        </authorList>
    </citation>
    <scope>NUCLEOTIDE SEQUENCE [LARGE SCALE GENOMIC DNA]</scope>
    <source>
        <strain evidence="2 3">B1</strain>
    </source>
</reference>
<feature type="domain" description="VOC" evidence="1">
    <location>
        <begin position="3"/>
        <end position="128"/>
    </location>
</feature>
<dbReference type="InterPro" id="IPR037523">
    <property type="entry name" value="VOC_core"/>
</dbReference>
<dbReference type="AlphaFoldDB" id="A0A172Y745"/>